<dbReference type="Proteomes" id="UP001303473">
    <property type="component" value="Unassembled WGS sequence"/>
</dbReference>
<dbReference type="AlphaFoldDB" id="A0AAN6N921"/>
<organism evidence="3 4">
    <name type="scientific">Diplogelasinospora grovesii</name>
    <dbReference type="NCBI Taxonomy" id="303347"/>
    <lineage>
        <taxon>Eukaryota</taxon>
        <taxon>Fungi</taxon>
        <taxon>Dikarya</taxon>
        <taxon>Ascomycota</taxon>
        <taxon>Pezizomycotina</taxon>
        <taxon>Sordariomycetes</taxon>
        <taxon>Sordariomycetidae</taxon>
        <taxon>Sordariales</taxon>
        <taxon>Diplogelasinosporaceae</taxon>
        <taxon>Diplogelasinospora</taxon>
    </lineage>
</organism>
<dbReference type="InterPro" id="IPR025676">
    <property type="entry name" value="Clr5_dom"/>
</dbReference>
<feature type="compositionally biased region" description="Polar residues" evidence="1">
    <location>
        <begin position="488"/>
        <end position="500"/>
    </location>
</feature>
<accession>A0AAN6N921</accession>
<name>A0AAN6N921_9PEZI</name>
<reference evidence="4" key="1">
    <citation type="journal article" date="2023" name="Mol. Phylogenet. Evol.">
        <title>Genome-scale phylogeny and comparative genomics of the fungal order Sordariales.</title>
        <authorList>
            <person name="Hensen N."/>
            <person name="Bonometti L."/>
            <person name="Westerberg I."/>
            <person name="Brannstrom I.O."/>
            <person name="Guillou S."/>
            <person name="Cros-Aarteil S."/>
            <person name="Calhoun S."/>
            <person name="Haridas S."/>
            <person name="Kuo A."/>
            <person name="Mondo S."/>
            <person name="Pangilinan J."/>
            <person name="Riley R."/>
            <person name="LaButti K."/>
            <person name="Andreopoulos B."/>
            <person name="Lipzen A."/>
            <person name="Chen C."/>
            <person name="Yan M."/>
            <person name="Daum C."/>
            <person name="Ng V."/>
            <person name="Clum A."/>
            <person name="Steindorff A."/>
            <person name="Ohm R.A."/>
            <person name="Martin F."/>
            <person name="Silar P."/>
            <person name="Natvig D.O."/>
            <person name="Lalanne C."/>
            <person name="Gautier V."/>
            <person name="Ament-Velasquez S.L."/>
            <person name="Kruys A."/>
            <person name="Hutchinson M.I."/>
            <person name="Powell A.J."/>
            <person name="Barry K."/>
            <person name="Miller A.N."/>
            <person name="Grigoriev I.V."/>
            <person name="Debuchy R."/>
            <person name="Gladieux P."/>
            <person name="Hiltunen Thoren M."/>
            <person name="Johannesson H."/>
        </authorList>
    </citation>
    <scope>NUCLEOTIDE SEQUENCE [LARGE SCALE GENOMIC DNA]</scope>
    <source>
        <strain evidence="4">CBS 340.73</strain>
    </source>
</reference>
<evidence type="ECO:0000259" key="2">
    <source>
        <dbReference type="Pfam" id="PF14420"/>
    </source>
</evidence>
<protein>
    <submittedName>
        <fullName evidence="3">Clr5 domain-containing protein</fullName>
    </submittedName>
</protein>
<evidence type="ECO:0000313" key="3">
    <source>
        <dbReference type="EMBL" id="KAK3939983.1"/>
    </source>
</evidence>
<proteinExistence type="predicted"/>
<dbReference type="EMBL" id="MU853802">
    <property type="protein sequence ID" value="KAK3939983.1"/>
    <property type="molecule type" value="Genomic_DNA"/>
</dbReference>
<keyword evidence="4" id="KW-1185">Reference proteome</keyword>
<dbReference type="InterPro" id="IPR011990">
    <property type="entry name" value="TPR-like_helical_dom_sf"/>
</dbReference>
<comment type="caution">
    <text evidence="3">The sequence shown here is derived from an EMBL/GenBank/DDBJ whole genome shotgun (WGS) entry which is preliminary data.</text>
</comment>
<sequence length="509" mass="58645">MDSKKWAKGPDWIVAKPIINRLYKDEQRTLKEVMAIMEMEHNFHATPKMYKTRLKEWGISKTVKSTEVVAALQTLENYQAVGKSSQVTIHGKEIDLEFVRNYIKRNKSRIKRLDVGEAAISLALGTNNKPPRPRVGLGYDRPAEELLSTMAVYVDGAFSGKQWFVDVDGSCRSRKGGRGNFFLLDLWDRLDIASKLMAESAEVDLVRMLDPAFGYLDDIIREEDPRSVPFLMSCFEVLRYRGRVDLMGLFLRYTAQLSARMLGGKHPQSRIWKQCLEMYDEEHQQLLGRLYMLLLDSYQKQDQRSAELEIGAYNDYCEAVLEQLDYETQEGTIRQQLRRIENEHLGKQSVELAFLRHRHCTALKNLRLQQGRHKEAEEAMDGLRKYGREYGDWDGALALQNRGDVRLEVGDLQGAEWFYRAASLLVNNNSLFRDEGWANSVFEGLEKTLLGQGKVGEAAEVRNARQERIAKLEAKKIGAEVAQKLAESQRNWMTETQQRRPQGLNEEKR</sequence>
<evidence type="ECO:0000313" key="4">
    <source>
        <dbReference type="Proteomes" id="UP001303473"/>
    </source>
</evidence>
<feature type="domain" description="Clr5" evidence="2">
    <location>
        <begin position="11"/>
        <end position="61"/>
    </location>
</feature>
<dbReference type="PANTHER" id="PTHR38788">
    <property type="entry name" value="CLR5 DOMAIN-CONTAINING PROTEIN"/>
    <property type="match status" value="1"/>
</dbReference>
<evidence type="ECO:0000256" key="1">
    <source>
        <dbReference type="SAM" id="MobiDB-lite"/>
    </source>
</evidence>
<dbReference type="SUPFAM" id="SSF48452">
    <property type="entry name" value="TPR-like"/>
    <property type="match status" value="1"/>
</dbReference>
<feature type="region of interest" description="Disordered" evidence="1">
    <location>
        <begin position="488"/>
        <end position="509"/>
    </location>
</feature>
<dbReference type="Pfam" id="PF14420">
    <property type="entry name" value="Clr5"/>
    <property type="match status" value="1"/>
</dbReference>
<gene>
    <name evidence="3" type="ORF">QBC46DRAFT_261880</name>
</gene>
<dbReference type="PANTHER" id="PTHR38788:SF3">
    <property type="entry name" value="CLR5 DOMAIN-CONTAINING PROTEIN"/>
    <property type="match status" value="1"/>
</dbReference>